<name>A0ACD4XL42_PSEFL</name>
<accession>A0ACD4XL42</accession>
<dbReference type="EMBL" id="CP140009">
    <property type="protein sequence ID" value="WQD69920.1"/>
    <property type="molecule type" value="Genomic_DNA"/>
</dbReference>
<proteinExistence type="predicted"/>
<keyword evidence="2" id="KW-1185">Reference proteome</keyword>
<reference evidence="1" key="1">
    <citation type="submission" date="2023-12" db="EMBL/GenBank/DDBJ databases">
        <title>Genome sequencing and assembly of bacterial species from a model synthetic community.</title>
        <authorList>
            <person name="Hogle S.L."/>
        </authorList>
    </citation>
    <scope>NUCLEOTIDE SEQUENCE</scope>
    <source>
        <strain evidence="1">SBW25</strain>
    </source>
</reference>
<dbReference type="Proteomes" id="UP001325023">
    <property type="component" value="Chromosome"/>
</dbReference>
<organism evidence="1 2">
    <name type="scientific">Pseudomonas fluorescens</name>
    <dbReference type="NCBI Taxonomy" id="294"/>
    <lineage>
        <taxon>Bacteria</taxon>
        <taxon>Pseudomonadati</taxon>
        <taxon>Pseudomonadota</taxon>
        <taxon>Gammaproteobacteria</taxon>
        <taxon>Pseudomonadales</taxon>
        <taxon>Pseudomonadaceae</taxon>
        <taxon>Pseudomonas</taxon>
    </lineage>
</organism>
<protein>
    <submittedName>
        <fullName evidence="1">DUF924 family protein</fullName>
    </submittedName>
</protein>
<sequence>MSNDTPHSVIDFWKNAGPKRWFALRAFCYLPFEHSEDPADQQRSLVLNQPLGATTYHWAKEHAEIIQRFGRFPHRNEVLARATSDEERVFLNKGGFAG</sequence>
<gene>
    <name evidence="1" type="ORF">U0037_17820</name>
</gene>
<evidence type="ECO:0000313" key="1">
    <source>
        <dbReference type="EMBL" id="WQD69920.1"/>
    </source>
</evidence>
<evidence type="ECO:0000313" key="2">
    <source>
        <dbReference type="Proteomes" id="UP001325023"/>
    </source>
</evidence>